<protein>
    <submittedName>
        <fullName evidence="2">Uncharacterized protein</fullName>
    </submittedName>
</protein>
<dbReference type="RefSeq" id="WP_153418109.1">
    <property type="nucleotide sequence ID" value="NZ_WFLM01000001.1"/>
</dbReference>
<evidence type="ECO:0000313" key="3">
    <source>
        <dbReference type="Proteomes" id="UP000437748"/>
    </source>
</evidence>
<proteinExistence type="predicted"/>
<feature type="signal peptide" evidence="1">
    <location>
        <begin position="1"/>
        <end position="23"/>
    </location>
</feature>
<accession>A0A6N6VX06</accession>
<dbReference type="EMBL" id="WFLM01000001">
    <property type="protein sequence ID" value="KAB8040594.1"/>
    <property type="molecule type" value="Genomic_DNA"/>
</dbReference>
<gene>
    <name evidence="2" type="ORF">GCL60_01350</name>
</gene>
<name>A0A6N6VX06_9BACT</name>
<evidence type="ECO:0000256" key="1">
    <source>
        <dbReference type="SAM" id="SignalP"/>
    </source>
</evidence>
<reference evidence="2 3" key="1">
    <citation type="submission" date="2019-10" db="EMBL/GenBank/DDBJ databases">
        <title>New species of Slilvanegrellaceae.</title>
        <authorList>
            <person name="Pitt A."/>
            <person name="Hahn M.W."/>
        </authorList>
    </citation>
    <scope>NUCLEOTIDE SEQUENCE [LARGE SCALE GENOMIC DNA]</scope>
    <source>
        <strain evidence="2 3">SP-Ram-0.45-NSY-1</strain>
    </source>
</reference>
<organism evidence="2 3">
    <name type="scientific">Silvanigrella paludirubra</name>
    <dbReference type="NCBI Taxonomy" id="2499159"/>
    <lineage>
        <taxon>Bacteria</taxon>
        <taxon>Pseudomonadati</taxon>
        <taxon>Bdellovibrionota</taxon>
        <taxon>Oligoflexia</taxon>
        <taxon>Silvanigrellales</taxon>
        <taxon>Silvanigrellaceae</taxon>
        <taxon>Silvanigrella</taxon>
    </lineage>
</organism>
<feature type="chain" id="PRO_5026982697" evidence="1">
    <location>
        <begin position="24"/>
        <end position="141"/>
    </location>
</feature>
<sequence>MKILNKLLAISCISALSSVSTFANEINNTEENNNNVAVNFVFGTAFLANVCLNNDCHSTQGAFTQRVLSAKKGDFICVSVIGGINTGGVVRSNYKFVKTNDEPSVISFWGTFLSPKFNFSSETLSYAMNNVTWGKGPCDFN</sequence>
<comment type="caution">
    <text evidence="2">The sequence shown here is derived from an EMBL/GenBank/DDBJ whole genome shotgun (WGS) entry which is preliminary data.</text>
</comment>
<keyword evidence="3" id="KW-1185">Reference proteome</keyword>
<dbReference type="Proteomes" id="UP000437748">
    <property type="component" value="Unassembled WGS sequence"/>
</dbReference>
<evidence type="ECO:0000313" key="2">
    <source>
        <dbReference type="EMBL" id="KAB8040594.1"/>
    </source>
</evidence>
<keyword evidence="1" id="KW-0732">Signal</keyword>
<dbReference type="AlphaFoldDB" id="A0A6N6VX06"/>